<dbReference type="Proteomes" id="UP000009168">
    <property type="component" value="Unassembled WGS sequence"/>
</dbReference>
<gene>
    <name evidence="2" type="ORF">TTHERM_001043103</name>
</gene>
<proteinExistence type="predicted"/>
<feature type="transmembrane region" description="Helical" evidence="1">
    <location>
        <begin position="12"/>
        <end position="28"/>
    </location>
</feature>
<dbReference type="InParanoid" id="W7X752"/>
<reference evidence="3" key="1">
    <citation type="journal article" date="2006" name="PLoS Biol.">
        <title>Macronuclear genome sequence of the ciliate Tetrahymena thermophila, a model eukaryote.</title>
        <authorList>
            <person name="Eisen J.A."/>
            <person name="Coyne R.S."/>
            <person name="Wu M."/>
            <person name="Wu D."/>
            <person name="Thiagarajan M."/>
            <person name="Wortman J.R."/>
            <person name="Badger J.H."/>
            <person name="Ren Q."/>
            <person name="Amedeo P."/>
            <person name="Jones K.M."/>
            <person name="Tallon L.J."/>
            <person name="Delcher A.L."/>
            <person name="Salzberg S.L."/>
            <person name="Silva J.C."/>
            <person name="Haas B.J."/>
            <person name="Majoros W.H."/>
            <person name="Farzad M."/>
            <person name="Carlton J.M."/>
            <person name="Smith R.K. Jr."/>
            <person name="Garg J."/>
            <person name="Pearlman R.E."/>
            <person name="Karrer K.M."/>
            <person name="Sun L."/>
            <person name="Manning G."/>
            <person name="Elde N.C."/>
            <person name="Turkewitz A.P."/>
            <person name="Asai D.J."/>
            <person name="Wilkes D.E."/>
            <person name="Wang Y."/>
            <person name="Cai H."/>
            <person name="Collins K."/>
            <person name="Stewart B.A."/>
            <person name="Lee S.R."/>
            <person name="Wilamowska K."/>
            <person name="Weinberg Z."/>
            <person name="Ruzzo W.L."/>
            <person name="Wloga D."/>
            <person name="Gaertig J."/>
            <person name="Frankel J."/>
            <person name="Tsao C.-C."/>
            <person name="Gorovsky M.A."/>
            <person name="Keeling P.J."/>
            <person name="Waller R.F."/>
            <person name="Patron N.J."/>
            <person name="Cherry J.M."/>
            <person name="Stover N.A."/>
            <person name="Krieger C.J."/>
            <person name="del Toro C."/>
            <person name="Ryder H.F."/>
            <person name="Williamson S.C."/>
            <person name="Barbeau R.A."/>
            <person name="Hamilton E.P."/>
            <person name="Orias E."/>
        </authorList>
    </citation>
    <scope>NUCLEOTIDE SEQUENCE [LARGE SCALE GENOMIC DNA]</scope>
    <source>
        <strain evidence="3">SB210</strain>
    </source>
</reference>
<feature type="transmembrane region" description="Helical" evidence="1">
    <location>
        <begin position="48"/>
        <end position="65"/>
    </location>
</feature>
<organism evidence="2 3">
    <name type="scientific">Tetrahymena thermophila (strain SB210)</name>
    <dbReference type="NCBI Taxonomy" id="312017"/>
    <lineage>
        <taxon>Eukaryota</taxon>
        <taxon>Sar</taxon>
        <taxon>Alveolata</taxon>
        <taxon>Ciliophora</taxon>
        <taxon>Intramacronucleata</taxon>
        <taxon>Oligohymenophorea</taxon>
        <taxon>Hymenostomatida</taxon>
        <taxon>Tetrahymenina</taxon>
        <taxon>Tetrahymenidae</taxon>
        <taxon>Tetrahymena</taxon>
    </lineage>
</organism>
<name>W7X752_TETTS</name>
<dbReference type="AlphaFoldDB" id="W7X752"/>
<sequence>MTFQYDEILVKFVYLIIMISNQLNYIFQVRQFTMYHQLQVYCTLINSFNYYFISIIILRVCIYIYPIHYWGHNLFVLKICVSWQVEKLIVHHYRVGKSKYLNSQIRLHWSLYLGNIEFCLSRDDAILSMLNYDLVSSLFKIDFMNYS</sequence>
<evidence type="ECO:0000256" key="1">
    <source>
        <dbReference type="SAM" id="Phobius"/>
    </source>
</evidence>
<keyword evidence="1" id="KW-1133">Transmembrane helix</keyword>
<keyword evidence="1" id="KW-0472">Membrane</keyword>
<keyword evidence="1 2" id="KW-0812">Transmembrane</keyword>
<keyword evidence="3" id="KW-1185">Reference proteome</keyword>
<evidence type="ECO:0000313" key="2">
    <source>
        <dbReference type="EMBL" id="EWS72223.1"/>
    </source>
</evidence>
<dbReference type="RefSeq" id="XP_012655240.1">
    <property type="nucleotide sequence ID" value="XM_012799786.1"/>
</dbReference>
<dbReference type="EMBL" id="GG662496">
    <property type="protein sequence ID" value="EWS72223.1"/>
    <property type="molecule type" value="Genomic_DNA"/>
</dbReference>
<accession>W7X752</accession>
<dbReference type="GeneID" id="24441517"/>
<dbReference type="KEGG" id="tet:TTHERM_001043103"/>
<protein>
    <submittedName>
        <fullName evidence="2">Transmembrane protein, putative</fullName>
    </submittedName>
</protein>
<evidence type="ECO:0000313" key="3">
    <source>
        <dbReference type="Proteomes" id="UP000009168"/>
    </source>
</evidence>